<feature type="domain" description="SPOR" evidence="4">
    <location>
        <begin position="883"/>
        <end position="961"/>
    </location>
</feature>
<dbReference type="EMBL" id="SEUK01000054">
    <property type="protein sequence ID" value="KAA1157445.1"/>
    <property type="molecule type" value="Genomic_DNA"/>
</dbReference>
<dbReference type="Proteomes" id="UP000324162">
    <property type="component" value="Unassembled WGS sequence"/>
</dbReference>
<dbReference type="Gene3D" id="2.60.40.10">
    <property type="entry name" value="Immunoglobulins"/>
    <property type="match status" value="1"/>
</dbReference>
<name>A0AB73BD04_9GAMM</name>
<gene>
    <name evidence="5" type="ORF">EU508_17090</name>
</gene>
<dbReference type="SUPFAM" id="SSF110997">
    <property type="entry name" value="Sporulation related repeat"/>
    <property type="match status" value="1"/>
</dbReference>
<evidence type="ECO:0000256" key="2">
    <source>
        <dbReference type="ARBA" id="ARBA00022525"/>
    </source>
</evidence>
<dbReference type="Pfam" id="PF17210">
    <property type="entry name" value="SdrD_B"/>
    <property type="match status" value="1"/>
</dbReference>
<evidence type="ECO:0000256" key="3">
    <source>
        <dbReference type="ARBA" id="ARBA00022729"/>
    </source>
</evidence>
<dbReference type="GO" id="GO:0005576">
    <property type="term" value="C:extracellular region"/>
    <property type="evidence" value="ECO:0007669"/>
    <property type="project" value="UniProtKB-SubCell"/>
</dbReference>
<keyword evidence="2" id="KW-0964">Secreted</keyword>
<accession>A0AB73BD04</accession>
<reference evidence="5 6" key="1">
    <citation type="submission" date="2019-01" db="EMBL/GenBank/DDBJ databases">
        <title>Genome sequences of marine Pseudoalteromonas species.</title>
        <authorList>
            <person name="Boraston A.B."/>
            <person name="Hehemann J.-H."/>
            <person name="Vickers C.J."/>
            <person name="Salama-Alber O."/>
            <person name="Abe K."/>
            <person name="Hettle A.J."/>
        </authorList>
    </citation>
    <scope>NUCLEOTIDE SEQUENCE [LARGE SCALE GENOMIC DNA]</scope>
    <source>
        <strain evidence="5 6">PS42</strain>
    </source>
</reference>
<dbReference type="InterPro" id="IPR036680">
    <property type="entry name" value="SPOR-like_sf"/>
</dbReference>
<protein>
    <recommendedName>
        <fullName evidence="4">SPOR domain-containing protein</fullName>
    </recommendedName>
</protein>
<comment type="subcellular location">
    <subcellularLocation>
        <location evidence="1">Secreted</location>
    </subcellularLocation>
</comment>
<dbReference type="InterPro" id="IPR007730">
    <property type="entry name" value="SPOR-like_dom"/>
</dbReference>
<dbReference type="AlphaFoldDB" id="A0AB73BD04"/>
<evidence type="ECO:0000256" key="1">
    <source>
        <dbReference type="ARBA" id="ARBA00004613"/>
    </source>
</evidence>
<dbReference type="PROSITE" id="PS51724">
    <property type="entry name" value="SPOR"/>
    <property type="match status" value="1"/>
</dbReference>
<dbReference type="InterPro" id="IPR013783">
    <property type="entry name" value="Ig-like_fold"/>
</dbReference>
<dbReference type="GO" id="GO:0042834">
    <property type="term" value="F:peptidoglycan binding"/>
    <property type="evidence" value="ECO:0007669"/>
    <property type="project" value="InterPro"/>
</dbReference>
<sequence length="1062" mass="120401">MFKLNALRYGALISLLLIVIVPQTLVANELTPLHQWAIDEEAFVIVNVKVNGRSVVSDLEAYYTQSNKLLLPISVLKSTMGINFSITEGSLTATVDSTKLALSTTLLAAKSVTPMASFWAKDDYDHYVDLSVINTLLETDSTFDYSLMQVTFMSDLLSTTNDKKNTSITHKQAIDPQYDHFIEDQYRLLTYPISEYTISSTASSKQARYKGLIRLNSYFDLFHHRAEVRFNKNENSDNTFFKISKDFSLTEQDHSLARIHYQLGDIQSQSDQLTTASSQGRGIYISNADPRSAQNFSSITIEEPALPGWQAELYRNGQFLATTQANDDNLVKFIDIETFYGNNIFEIKLFGPQGEQITRTQKYTIGQDALSPGKISYQVELIETDKSVFDNNQNTQNTFSDTFKASVSYGISENLTYDAQITQLASDERSRYISSGLNILTEHGSYRFLSSKQLNAGSAYYAGFRGLFSNDFYNDVNVNLEYTALDDFSSALFLPQNNVLKNKLSISLNGRSDSFDSLNWNMKWLNENRENKSNNNTFSLGINKNHIGGTWAGRLFYDEQEDELTNQLYSSIDIASWKWTNTLDWLPINGGKLVSLRSNLRWPQTQQTFNQTQLSYNPDSSATAQLSHQYTYRYDIFNVQVSGQYDSRGDWRVSFGLNGTFSFDHLELDMIFDTPRALSGGQLEASAFIDWNENRVFDQGDEALEDVRFTGNYLWRNKFTNNTGKALLPSSHGGQILEVDLRTLPNPYLQPVLGKIKTYAHRGGQTKVDVPMVIFNEVEGTVYFENNDKSKPVSGVTVFLKQINGDKEYTTTTEYDGYYYFSNVSQGNYKIEVEANTLNIKSLVTKNLPERVVTSKTGDTIILKDIVLQPKNNAIDSIELVDKSSEKSFFVQLGVFKKFESAVIVAKEIDSKAHPLKLYKHQTRNSYYLVTGPYANAQDAQTTINDVYSTPALHGSFMVDARRYTSTDWQLMHAWGEQKSDTKELYYCQYAAYTSKKTIKPQLIKADFPLFTINRNINGKKYFLLLSGPHIEQPQSACSALTSRQINEGSTPIKKSWSDLYK</sequence>
<comment type="caution">
    <text evidence="5">The sequence shown here is derived from an EMBL/GenBank/DDBJ whole genome shotgun (WGS) entry which is preliminary data.</text>
</comment>
<keyword evidence="3" id="KW-0732">Signal</keyword>
<evidence type="ECO:0000313" key="6">
    <source>
        <dbReference type="Proteomes" id="UP000324162"/>
    </source>
</evidence>
<dbReference type="InterPro" id="IPR033764">
    <property type="entry name" value="Sdr_B"/>
</dbReference>
<evidence type="ECO:0000313" key="5">
    <source>
        <dbReference type="EMBL" id="KAA1157445.1"/>
    </source>
</evidence>
<dbReference type="SUPFAM" id="SSF49478">
    <property type="entry name" value="Cna protein B-type domain"/>
    <property type="match status" value="1"/>
</dbReference>
<proteinExistence type="predicted"/>
<evidence type="ECO:0000259" key="4">
    <source>
        <dbReference type="PROSITE" id="PS51724"/>
    </source>
</evidence>
<organism evidence="5 6">
    <name type="scientific">Pseudoalteromonas fuliginea</name>
    <dbReference type="NCBI Taxonomy" id="1872678"/>
    <lineage>
        <taxon>Bacteria</taxon>
        <taxon>Pseudomonadati</taxon>
        <taxon>Pseudomonadota</taxon>
        <taxon>Gammaproteobacteria</taxon>
        <taxon>Alteromonadales</taxon>
        <taxon>Pseudoalteromonadaceae</taxon>
        <taxon>Pseudoalteromonas</taxon>
    </lineage>
</organism>
<dbReference type="RefSeq" id="WP_149614987.1">
    <property type="nucleotide sequence ID" value="NZ_SEUK01000054.1"/>
</dbReference>